<reference evidence="4" key="1">
    <citation type="submission" date="2018-06" db="EMBL/GenBank/DDBJ databases">
        <authorList>
            <consortium name="Pathogen Informatics"/>
            <person name="Doyle S."/>
        </authorList>
    </citation>
    <scope>NUCLEOTIDE SEQUENCE</scope>
    <source>
        <strain evidence="4">NCTC13307</strain>
    </source>
</reference>
<keyword evidence="1" id="KW-0547">Nucleotide-binding</keyword>
<feature type="domain" description="Clp ATPase C-terminal" evidence="3">
    <location>
        <begin position="2"/>
        <end position="44"/>
    </location>
</feature>
<keyword evidence="2" id="KW-0067">ATP-binding</keyword>
<evidence type="ECO:0000313" key="4">
    <source>
        <dbReference type="EMBL" id="SUY25126.1"/>
    </source>
</evidence>
<sequence>MVREGYDPVYGARPLKRYIGNTLETIIAKKLIAGDVYNGCTIVIDGKDENIEVLVK</sequence>
<gene>
    <name evidence="4" type="primary">clpB_1</name>
    <name evidence="4" type="ORF">NCTC13307_02643</name>
</gene>
<accession>A0A381ICJ9</accession>
<name>A0A381ICJ9_CLODI</name>
<organism evidence="4">
    <name type="scientific">Clostridioides difficile</name>
    <name type="common">Peptoclostridium difficile</name>
    <dbReference type="NCBI Taxonomy" id="1496"/>
    <lineage>
        <taxon>Bacteria</taxon>
        <taxon>Bacillati</taxon>
        <taxon>Bacillota</taxon>
        <taxon>Clostridia</taxon>
        <taxon>Peptostreptococcales</taxon>
        <taxon>Peptostreptococcaceae</taxon>
        <taxon>Clostridioides</taxon>
    </lineage>
</organism>
<evidence type="ECO:0000256" key="2">
    <source>
        <dbReference type="ARBA" id="ARBA00022840"/>
    </source>
</evidence>
<protein>
    <submittedName>
        <fullName evidence="4">Chaperone</fullName>
    </submittedName>
</protein>
<proteinExistence type="predicted"/>
<dbReference type="InterPro" id="IPR019489">
    <property type="entry name" value="Clp_ATPase_C"/>
</dbReference>
<dbReference type="GO" id="GO:0005524">
    <property type="term" value="F:ATP binding"/>
    <property type="evidence" value="ECO:0007669"/>
    <property type="project" value="UniProtKB-KW"/>
</dbReference>
<dbReference type="Gene3D" id="1.10.8.60">
    <property type="match status" value="1"/>
</dbReference>
<dbReference type="AlphaFoldDB" id="A0A381ICJ9"/>
<dbReference type="Pfam" id="PF10431">
    <property type="entry name" value="ClpB_D2-small"/>
    <property type="match status" value="1"/>
</dbReference>
<evidence type="ECO:0000256" key="1">
    <source>
        <dbReference type="ARBA" id="ARBA00022741"/>
    </source>
</evidence>
<evidence type="ECO:0000259" key="3">
    <source>
        <dbReference type="Pfam" id="PF10431"/>
    </source>
</evidence>
<dbReference type="EMBL" id="UFWD01000001">
    <property type="protein sequence ID" value="SUY25126.1"/>
    <property type="molecule type" value="Genomic_DNA"/>
</dbReference>